<keyword evidence="8" id="KW-1185">Reference proteome</keyword>
<evidence type="ECO:0000256" key="5">
    <source>
        <dbReference type="SAM" id="Phobius"/>
    </source>
</evidence>
<dbReference type="AlphaFoldDB" id="A0AAV2HJI1"/>
<keyword evidence="2 5" id="KW-0812">Transmembrane</keyword>
<organism evidence="7 8">
    <name type="scientific">Lymnaea stagnalis</name>
    <name type="common">Great pond snail</name>
    <name type="synonym">Helix stagnalis</name>
    <dbReference type="NCBI Taxonomy" id="6523"/>
    <lineage>
        <taxon>Eukaryota</taxon>
        <taxon>Metazoa</taxon>
        <taxon>Spiralia</taxon>
        <taxon>Lophotrochozoa</taxon>
        <taxon>Mollusca</taxon>
        <taxon>Gastropoda</taxon>
        <taxon>Heterobranchia</taxon>
        <taxon>Euthyneura</taxon>
        <taxon>Panpulmonata</taxon>
        <taxon>Hygrophila</taxon>
        <taxon>Lymnaeoidea</taxon>
        <taxon>Lymnaeidae</taxon>
        <taxon>Lymnaea</taxon>
    </lineage>
</organism>
<dbReference type="InterPro" id="IPR017452">
    <property type="entry name" value="GPCR_Rhodpsn_7TM"/>
</dbReference>
<dbReference type="Pfam" id="PF10324">
    <property type="entry name" value="7TM_GPCR_Srw"/>
    <property type="match status" value="1"/>
</dbReference>
<feature type="non-terminal residue" evidence="7">
    <location>
        <position position="1"/>
    </location>
</feature>
<dbReference type="GO" id="GO:0008528">
    <property type="term" value="F:G protein-coupled peptide receptor activity"/>
    <property type="evidence" value="ECO:0007669"/>
    <property type="project" value="InterPro"/>
</dbReference>
<evidence type="ECO:0000256" key="4">
    <source>
        <dbReference type="ARBA" id="ARBA00023136"/>
    </source>
</evidence>
<dbReference type="PROSITE" id="PS50262">
    <property type="entry name" value="G_PROTEIN_RECEP_F1_2"/>
    <property type="match status" value="1"/>
</dbReference>
<dbReference type="InterPro" id="IPR019427">
    <property type="entry name" value="7TM_GPCR_serpentine_rcpt_Srw"/>
</dbReference>
<feature type="transmembrane region" description="Helical" evidence="5">
    <location>
        <begin position="12"/>
        <end position="40"/>
    </location>
</feature>
<feature type="domain" description="G-protein coupled receptors family 1 profile" evidence="6">
    <location>
        <begin position="1"/>
        <end position="115"/>
    </location>
</feature>
<comment type="subcellular location">
    <subcellularLocation>
        <location evidence="1">Membrane</location>
    </subcellularLocation>
</comment>
<name>A0AAV2HJI1_LYMST</name>
<comment type="caution">
    <text evidence="7">The sequence shown here is derived from an EMBL/GenBank/DDBJ whole genome shotgun (WGS) entry which is preliminary data.</text>
</comment>
<evidence type="ECO:0000259" key="6">
    <source>
        <dbReference type="PROSITE" id="PS50262"/>
    </source>
</evidence>
<evidence type="ECO:0000256" key="1">
    <source>
        <dbReference type="ARBA" id="ARBA00004370"/>
    </source>
</evidence>
<protein>
    <recommendedName>
        <fullName evidence="6">G-protein coupled receptors family 1 profile domain-containing protein</fullName>
    </recommendedName>
</protein>
<dbReference type="Proteomes" id="UP001497497">
    <property type="component" value="Unassembled WGS sequence"/>
</dbReference>
<reference evidence="7 8" key="1">
    <citation type="submission" date="2024-04" db="EMBL/GenBank/DDBJ databases">
        <authorList>
            <consortium name="Genoscope - CEA"/>
            <person name="William W."/>
        </authorList>
    </citation>
    <scope>NUCLEOTIDE SEQUENCE [LARGE SCALE GENOMIC DNA]</scope>
</reference>
<evidence type="ECO:0000313" key="8">
    <source>
        <dbReference type="Proteomes" id="UP001497497"/>
    </source>
</evidence>
<dbReference type="GO" id="GO:0016020">
    <property type="term" value="C:membrane"/>
    <property type="evidence" value="ECO:0007669"/>
    <property type="project" value="UniProtKB-SubCell"/>
</dbReference>
<keyword evidence="3 5" id="KW-1133">Transmembrane helix</keyword>
<sequence>KVDSCYIQNNFWSVLILVIYSILPAIILSVLTLVLLVFHFRKKERMAREQNKQPTKVSRHMITLVIVSSVHFVFSIIPLLMGNLMGAVLFRYNNPVERAKAELTSSITVQIVYLS</sequence>
<gene>
    <name evidence="7" type="ORF">GSLYS_00007997001</name>
</gene>
<feature type="non-terminal residue" evidence="7">
    <location>
        <position position="115"/>
    </location>
</feature>
<evidence type="ECO:0000256" key="2">
    <source>
        <dbReference type="ARBA" id="ARBA00022692"/>
    </source>
</evidence>
<keyword evidence="4 5" id="KW-0472">Membrane</keyword>
<evidence type="ECO:0000313" key="7">
    <source>
        <dbReference type="EMBL" id="CAL1534037.1"/>
    </source>
</evidence>
<proteinExistence type="predicted"/>
<dbReference type="EMBL" id="CAXITT010000159">
    <property type="protein sequence ID" value="CAL1534037.1"/>
    <property type="molecule type" value="Genomic_DNA"/>
</dbReference>
<dbReference type="Gene3D" id="1.20.1070.10">
    <property type="entry name" value="Rhodopsin 7-helix transmembrane proteins"/>
    <property type="match status" value="1"/>
</dbReference>
<accession>A0AAV2HJI1</accession>
<feature type="transmembrane region" description="Helical" evidence="5">
    <location>
        <begin position="61"/>
        <end position="81"/>
    </location>
</feature>
<evidence type="ECO:0000256" key="3">
    <source>
        <dbReference type="ARBA" id="ARBA00022989"/>
    </source>
</evidence>